<feature type="domain" description="Helix-turn-helix" evidence="1">
    <location>
        <begin position="14"/>
        <end position="59"/>
    </location>
</feature>
<dbReference type="OrthoDB" id="194758at2"/>
<evidence type="ECO:0000259" key="1">
    <source>
        <dbReference type="Pfam" id="PF12728"/>
    </source>
</evidence>
<keyword evidence="3" id="KW-1185">Reference proteome</keyword>
<dbReference type="NCBIfam" id="TIGR01764">
    <property type="entry name" value="excise"/>
    <property type="match status" value="1"/>
</dbReference>
<protein>
    <recommendedName>
        <fullName evidence="1">Helix-turn-helix domain-containing protein</fullName>
    </recommendedName>
</protein>
<dbReference type="AlphaFoldDB" id="A0A7L5AHQ9"/>
<evidence type="ECO:0000313" key="3">
    <source>
        <dbReference type="Proteomes" id="UP000464507"/>
    </source>
</evidence>
<dbReference type="InterPro" id="IPR010093">
    <property type="entry name" value="SinI_DNA-bd"/>
</dbReference>
<dbReference type="InterPro" id="IPR041657">
    <property type="entry name" value="HTH_17"/>
</dbReference>
<reference evidence="2 3" key="1">
    <citation type="submission" date="2016-09" db="EMBL/GenBank/DDBJ databases">
        <title>Complete genome sequence of microbes from the polar regions.</title>
        <authorList>
            <person name="Liao L."/>
            <person name="Chen B."/>
        </authorList>
    </citation>
    <scope>NUCLEOTIDE SEQUENCE [LARGE SCALE GENOMIC DNA]</scope>
    <source>
        <strain evidence="2 3">ZS314</strain>
    </source>
</reference>
<accession>A0A7L5AHQ9</accession>
<organism evidence="2 3">
    <name type="scientific">Marisediminicola antarctica</name>
    <dbReference type="NCBI Taxonomy" id="674079"/>
    <lineage>
        <taxon>Bacteria</taxon>
        <taxon>Bacillati</taxon>
        <taxon>Actinomycetota</taxon>
        <taxon>Actinomycetes</taxon>
        <taxon>Micrococcales</taxon>
        <taxon>Microbacteriaceae</taxon>
        <taxon>Marisediminicola</taxon>
    </lineage>
</organism>
<dbReference type="KEGG" id="mant:BHD05_09535"/>
<proteinExistence type="predicted"/>
<dbReference type="EMBL" id="CP017146">
    <property type="protein sequence ID" value="QHO69847.1"/>
    <property type="molecule type" value="Genomic_DNA"/>
</dbReference>
<dbReference type="Proteomes" id="UP000464507">
    <property type="component" value="Chromosome"/>
</dbReference>
<gene>
    <name evidence="2" type="ORF">BHD05_09535</name>
</gene>
<dbReference type="Pfam" id="PF12728">
    <property type="entry name" value="HTH_17"/>
    <property type="match status" value="1"/>
</dbReference>
<evidence type="ECO:0000313" key="2">
    <source>
        <dbReference type="EMBL" id="QHO69847.1"/>
    </source>
</evidence>
<dbReference type="SUPFAM" id="SSF46955">
    <property type="entry name" value="Putative DNA-binding domain"/>
    <property type="match status" value="1"/>
</dbReference>
<name>A0A7L5AHQ9_9MICO</name>
<sequence>MDTQRLSGLGLEPVLTTSELAEYLGVNAQTIYDLRADGRGPSGFRVGREIRFGVSDVAAAAATAYVTVIPDEREDAHAARLAPFFAAGSPLLTEQPNIANPQGHDSVVATVTMLKKPLAAPSPKKSAGCWCST</sequence>
<dbReference type="GO" id="GO:0003677">
    <property type="term" value="F:DNA binding"/>
    <property type="evidence" value="ECO:0007669"/>
    <property type="project" value="InterPro"/>
</dbReference>
<dbReference type="RefSeq" id="WP_161886224.1">
    <property type="nucleotide sequence ID" value="NZ_CP017146.1"/>
</dbReference>
<dbReference type="InterPro" id="IPR009061">
    <property type="entry name" value="DNA-bd_dom_put_sf"/>
</dbReference>